<gene>
    <name evidence="2" type="ORF">M4V62_09260</name>
</gene>
<evidence type="ECO:0000313" key="2">
    <source>
        <dbReference type="EMBL" id="UQT55270.1"/>
    </source>
</evidence>
<accession>A0ABY4PQ70</accession>
<proteinExistence type="predicted"/>
<sequence>MTYWFRHADVGSDEWFETGDDAIVVRQASFTDPHGPASVAASRDELAWVLDKFEPLGAQLYEVRYGALVNGPVSGGEPVSEAEFEAAWERARHSRNTTAAESGGPLPQGTRLTGTVDVLPWGPGRVGLFVELGLPLVGFVDVAQLPLDPGDWPGVGTVIEFEVTTVRFSLEPPRSAPQIRLRPTATPPPGQPWRRPGRP</sequence>
<evidence type="ECO:0000313" key="3">
    <source>
        <dbReference type="Proteomes" id="UP000829992"/>
    </source>
</evidence>
<keyword evidence="3" id="KW-1185">Reference proteome</keyword>
<evidence type="ECO:0000256" key="1">
    <source>
        <dbReference type="SAM" id="MobiDB-lite"/>
    </source>
</evidence>
<dbReference type="EMBL" id="CP097289">
    <property type="protein sequence ID" value="UQT55270.1"/>
    <property type="molecule type" value="Genomic_DNA"/>
</dbReference>
<protein>
    <recommendedName>
        <fullName evidence="4">S1 motif domain-containing protein</fullName>
    </recommendedName>
</protein>
<evidence type="ECO:0008006" key="4">
    <source>
        <dbReference type="Google" id="ProtNLM"/>
    </source>
</evidence>
<name>A0ABY4PQ70_9ACTN</name>
<reference evidence="2 3" key="1">
    <citation type="submission" date="2022-05" db="EMBL/GenBank/DDBJ databases">
        <authorList>
            <person name="Zhou X."/>
            <person name="Li K."/>
            <person name="Man Y."/>
        </authorList>
    </citation>
    <scope>NUCLEOTIDE SEQUENCE [LARGE SCALE GENOMIC DNA]</scope>
    <source>
        <strain evidence="2 3">MS405</strain>
    </source>
</reference>
<feature type="region of interest" description="Disordered" evidence="1">
    <location>
        <begin position="172"/>
        <end position="199"/>
    </location>
</feature>
<dbReference type="Proteomes" id="UP000829992">
    <property type="component" value="Chromosome"/>
</dbReference>
<organism evidence="2 3">
    <name type="scientific">Streptomyces durmitorensis</name>
    <dbReference type="NCBI Taxonomy" id="319947"/>
    <lineage>
        <taxon>Bacteria</taxon>
        <taxon>Bacillati</taxon>
        <taxon>Actinomycetota</taxon>
        <taxon>Actinomycetes</taxon>
        <taxon>Kitasatosporales</taxon>
        <taxon>Streptomycetaceae</taxon>
        <taxon>Streptomyces</taxon>
    </lineage>
</organism>
<dbReference type="RefSeq" id="WP_249586759.1">
    <property type="nucleotide sequence ID" value="NZ_BAAAQL010000008.1"/>
</dbReference>